<dbReference type="PANTHER" id="PTHR46376:SF1">
    <property type="entry name" value="LEUCINE-ZIPPER-LIKE TRANSCRIPTIONAL REGULATOR 1"/>
    <property type="match status" value="1"/>
</dbReference>
<keyword evidence="2" id="KW-0677">Repeat</keyword>
<evidence type="ECO:0000256" key="1">
    <source>
        <dbReference type="ARBA" id="ARBA00022441"/>
    </source>
</evidence>
<protein>
    <submittedName>
        <fullName evidence="4 5">Leucine-zipper-like transcriptional regulator 1</fullName>
    </submittedName>
</protein>
<evidence type="ECO:0000313" key="4">
    <source>
        <dbReference type="RefSeq" id="XP_032802077.1"/>
    </source>
</evidence>
<name>A0AAJ7SMA6_PETMA</name>
<dbReference type="GO" id="GO:0005794">
    <property type="term" value="C:Golgi apparatus"/>
    <property type="evidence" value="ECO:0007669"/>
    <property type="project" value="TreeGrafter"/>
</dbReference>
<keyword evidence="3" id="KW-1185">Reference proteome</keyword>
<dbReference type="KEGG" id="pmrn:116938699"/>
<evidence type="ECO:0000313" key="6">
    <source>
        <dbReference type="RefSeq" id="XP_032802079.1"/>
    </source>
</evidence>
<organism evidence="3 5">
    <name type="scientific">Petromyzon marinus</name>
    <name type="common">Sea lamprey</name>
    <dbReference type="NCBI Taxonomy" id="7757"/>
    <lineage>
        <taxon>Eukaryota</taxon>
        <taxon>Metazoa</taxon>
        <taxon>Chordata</taxon>
        <taxon>Craniata</taxon>
        <taxon>Vertebrata</taxon>
        <taxon>Cyclostomata</taxon>
        <taxon>Hyperoartia</taxon>
        <taxon>Petromyzontiformes</taxon>
        <taxon>Petromyzontidae</taxon>
        <taxon>Petromyzon</taxon>
    </lineage>
</organism>
<reference evidence="4 5" key="1">
    <citation type="submission" date="2025-04" db="UniProtKB">
        <authorList>
            <consortium name="RefSeq"/>
        </authorList>
    </citation>
    <scope>IDENTIFICATION</scope>
    <source>
        <tissue evidence="4 5">Sperm</tissue>
    </source>
</reference>
<dbReference type="RefSeq" id="XP_032802077.1">
    <property type="nucleotide sequence ID" value="XM_032946186.1"/>
</dbReference>
<dbReference type="GeneID" id="116938699"/>
<dbReference type="InterPro" id="IPR011043">
    <property type="entry name" value="Gal_Oxase/kelch_b-propeller"/>
</dbReference>
<dbReference type="Proteomes" id="UP001318040">
    <property type="component" value="Chromosome 4"/>
</dbReference>
<dbReference type="Pfam" id="PF24681">
    <property type="entry name" value="Kelch_KLHDC2_KLHL20_DRC7"/>
    <property type="match status" value="1"/>
</dbReference>
<dbReference type="InterPro" id="IPR015915">
    <property type="entry name" value="Kelch-typ_b-propeller"/>
</dbReference>
<proteinExistence type="predicted"/>
<dbReference type="AlphaFoldDB" id="A0AAJ7SMA6"/>
<evidence type="ECO:0000313" key="5">
    <source>
        <dbReference type="RefSeq" id="XP_032802078.1"/>
    </source>
</evidence>
<accession>A0AAJ7SMA6</accession>
<dbReference type="Gene3D" id="2.120.10.80">
    <property type="entry name" value="Kelch-type beta propeller"/>
    <property type="match status" value="2"/>
</dbReference>
<gene>
    <name evidence="4 5 6" type="primary">LOC116938699</name>
</gene>
<dbReference type="Pfam" id="PF01344">
    <property type="entry name" value="Kelch_1"/>
    <property type="match status" value="1"/>
</dbReference>
<keyword evidence="1" id="KW-0880">Kelch repeat</keyword>
<dbReference type="InterPro" id="IPR006652">
    <property type="entry name" value="Kelch_1"/>
</dbReference>
<dbReference type="PANTHER" id="PTHR46376">
    <property type="entry name" value="LEUCINE-ZIPPER-LIKE TRANSCRIPTIONAL REGULATOR 1"/>
    <property type="match status" value="1"/>
</dbReference>
<dbReference type="InterPro" id="IPR051568">
    <property type="entry name" value="LZTR1/Attractin"/>
</dbReference>
<sequence length="504" mass="56379">MLQELGTPTSLCWEVVGPAEGDAGLPTHRSKHACTTWKGLLYVHGGRDARHSLADLWQYEPGKNMWQRLDERTQAFAAPALHEHTMVAAQGHLYLFGGLLCDTDHTPLWDYNINECCWEEFRGTDLKAQAAPQNRRDHTAVVHRAGMYVYGGHRDMMGPTNEFWELDLESRVWRCRSTEEAKGNGGSPGQRCAHSATCWRDRMFVYGGLERLRVLDDFWAWDFTAEYWMRLTARSDPGQLHHHAMCMIGGCDGGALFLFGGKSNSRVMGDAWLYRFKEGAWRKVRTTPNEELPPNMAQHALVSFFDRDPNGNGSSWNISTTSYECRAFDPDSVWEHEWLDLAGAFSFVDMAECGGQHVKKSTNGLPSNGRAKSVSYGFFYYPPEWDSSKINDGERMTHRGAKHSTARQNMLRTLSTSEEDGKSVHCSGISLSNEKQLKTPKTVGENLSLRDGKGVGTLAYGSEIGDLTGGTVRKMEMLLIGGIHDTGTGSISAKPIFMGRFKIC</sequence>
<dbReference type="SUPFAM" id="SSF50965">
    <property type="entry name" value="Galactose oxidase, central domain"/>
    <property type="match status" value="1"/>
</dbReference>
<dbReference type="RefSeq" id="XP_032802078.1">
    <property type="nucleotide sequence ID" value="XM_032946187.1"/>
</dbReference>
<evidence type="ECO:0000313" key="3">
    <source>
        <dbReference type="Proteomes" id="UP001318040"/>
    </source>
</evidence>
<evidence type="ECO:0000256" key="2">
    <source>
        <dbReference type="ARBA" id="ARBA00022737"/>
    </source>
</evidence>
<dbReference type="RefSeq" id="XP_032802079.1">
    <property type="nucleotide sequence ID" value="XM_032946188.1"/>
</dbReference>